<protein>
    <submittedName>
        <fullName evidence="2">Uncharacterized protein</fullName>
    </submittedName>
</protein>
<feature type="compositionally biased region" description="Low complexity" evidence="1">
    <location>
        <begin position="96"/>
        <end position="107"/>
    </location>
</feature>
<feature type="compositionally biased region" description="Basic and acidic residues" evidence="1">
    <location>
        <begin position="1"/>
        <end position="12"/>
    </location>
</feature>
<gene>
    <name evidence="2" type="ORF">LTR16_012306</name>
</gene>
<dbReference type="Proteomes" id="UP001357485">
    <property type="component" value="Unassembled WGS sequence"/>
</dbReference>
<reference evidence="2 3" key="1">
    <citation type="submission" date="2023-08" db="EMBL/GenBank/DDBJ databases">
        <title>Black Yeasts Isolated from many extreme environments.</title>
        <authorList>
            <person name="Coleine C."/>
            <person name="Stajich J.E."/>
            <person name="Selbmann L."/>
        </authorList>
    </citation>
    <scope>NUCLEOTIDE SEQUENCE [LARGE SCALE GENOMIC DNA]</scope>
    <source>
        <strain evidence="2 3">CCFEE 536</strain>
    </source>
</reference>
<dbReference type="EMBL" id="JAVRRA010020717">
    <property type="protein sequence ID" value="KAK5161534.1"/>
    <property type="molecule type" value="Genomic_DNA"/>
</dbReference>
<accession>A0ABR0LIR6</accession>
<name>A0ABR0LIR6_9PEZI</name>
<evidence type="ECO:0000313" key="2">
    <source>
        <dbReference type="EMBL" id="KAK5161534.1"/>
    </source>
</evidence>
<evidence type="ECO:0000256" key="1">
    <source>
        <dbReference type="SAM" id="MobiDB-lite"/>
    </source>
</evidence>
<feature type="region of interest" description="Disordered" evidence="1">
    <location>
        <begin position="1"/>
        <end position="33"/>
    </location>
</feature>
<organism evidence="2 3">
    <name type="scientific">Cryomyces antarcticus</name>
    <dbReference type="NCBI Taxonomy" id="329879"/>
    <lineage>
        <taxon>Eukaryota</taxon>
        <taxon>Fungi</taxon>
        <taxon>Dikarya</taxon>
        <taxon>Ascomycota</taxon>
        <taxon>Pezizomycotina</taxon>
        <taxon>Dothideomycetes</taxon>
        <taxon>Dothideomycetes incertae sedis</taxon>
        <taxon>Cryomyces</taxon>
    </lineage>
</organism>
<comment type="caution">
    <text evidence="2">The sequence shown here is derived from an EMBL/GenBank/DDBJ whole genome shotgun (WGS) entry which is preliminary data.</text>
</comment>
<sequence>VVIAPERRLGHEQHHHGQQGPSEDGDHVEGPLPADRVCDLAHQHRREERATEKGKVAQRHPLAALVDEIQISNAGIDQCFKGCQGDALEDARPQQTGVVATAGAAPRAADDQHDGAEEIQMALAPDAGGRHEDEAGDADAEEV</sequence>
<feature type="non-terminal residue" evidence="2">
    <location>
        <position position="1"/>
    </location>
</feature>
<feature type="non-terminal residue" evidence="2">
    <location>
        <position position="143"/>
    </location>
</feature>
<keyword evidence="3" id="KW-1185">Reference proteome</keyword>
<feature type="compositionally biased region" description="Acidic residues" evidence="1">
    <location>
        <begin position="134"/>
        <end position="143"/>
    </location>
</feature>
<feature type="region of interest" description="Disordered" evidence="1">
    <location>
        <begin position="94"/>
        <end position="143"/>
    </location>
</feature>
<proteinExistence type="predicted"/>
<evidence type="ECO:0000313" key="3">
    <source>
        <dbReference type="Proteomes" id="UP001357485"/>
    </source>
</evidence>